<evidence type="ECO:0000313" key="3">
    <source>
        <dbReference type="Proteomes" id="UP000619265"/>
    </source>
</evidence>
<dbReference type="SUPFAM" id="SSF63737">
    <property type="entry name" value="Leukotriene A4 hydrolase N-terminal domain"/>
    <property type="match status" value="1"/>
</dbReference>
<evidence type="ECO:0000259" key="1">
    <source>
        <dbReference type="Pfam" id="PF17900"/>
    </source>
</evidence>
<proteinExistence type="predicted"/>
<sequence length="127" mass="14584">METKLSWEQFKGQTRLPKFAIPKRYDLFLKPDLSACTFSGTVQVSLDIIEGTKFLVLNALEIVIQEVRFTDSNNQTYRPCDVVLEGNDEILVLVFKELLNVGEGVLWIEFSAALNQHLIGFYKWALR</sequence>
<dbReference type="AlphaFoldDB" id="A0A833UIZ7"/>
<accession>A0A833UIZ7</accession>
<dbReference type="InterPro" id="IPR045357">
    <property type="entry name" value="Aminopeptidase_N-like_N"/>
</dbReference>
<reference evidence="2" key="2">
    <citation type="submission" date="2020-03" db="EMBL/GenBank/DDBJ databases">
        <title>Walnut 2.0.</title>
        <authorList>
            <person name="Marrano A."/>
            <person name="Britton M."/>
            <person name="Zimin A.V."/>
            <person name="Zaini P.A."/>
            <person name="Workman R."/>
            <person name="Puiu D."/>
            <person name="Bianco L."/>
            <person name="Allen B.J."/>
            <person name="Troggio M."/>
            <person name="Leslie C.A."/>
            <person name="Timp W."/>
            <person name="Dendekar A."/>
            <person name="Salzberg S.L."/>
            <person name="Neale D.B."/>
        </authorList>
    </citation>
    <scope>NUCLEOTIDE SEQUENCE</scope>
    <source>
        <tissue evidence="2">Leaves</tissue>
    </source>
</reference>
<evidence type="ECO:0000313" key="2">
    <source>
        <dbReference type="EMBL" id="KAF5452970.1"/>
    </source>
</evidence>
<comment type="caution">
    <text evidence="2">The sequence shown here is derived from an EMBL/GenBank/DDBJ whole genome shotgun (WGS) entry which is preliminary data.</text>
</comment>
<organism evidence="2 3">
    <name type="scientific">Juglans regia</name>
    <name type="common">English walnut</name>
    <dbReference type="NCBI Taxonomy" id="51240"/>
    <lineage>
        <taxon>Eukaryota</taxon>
        <taxon>Viridiplantae</taxon>
        <taxon>Streptophyta</taxon>
        <taxon>Embryophyta</taxon>
        <taxon>Tracheophyta</taxon>
        <taxon>Spermatophyta</taxon>
        <taxon>Magnoliopsida</taxon>
        <taxon>eudicotyledons</taxon>
        <taxon>Gunneridae</taxon>
        <taxon>Pentapetalae</taxon>
        <taxon>rosids</taxon>
        <taxon>fabids</taxon>
        <taxon>Fagales</taxon>
        <taxon>Juglandaceae</taxon>
        <taxon>Juglans</taxon>
    </lineage>
</organism>
<dbReference type="EMBL" id="LIHL02000012">
    <property type="protein sequence ID" value="KAF5452970.1"/>
    <property type="molecule type" value="Genomic_DNA"/>
</dbReference>
<dbReference type="Gene3D" id="2.60.40.1730">
    <property type="entry name" value="tricorn interacting facor f3 domain"/>
    <property type="match status" value="1"/>
</dbReference>
<protein>
    <recommendedName>
        <fullName evidence="1">Aminopeptidase N-like N-terminal domain-containing protein</fullName>
    </recommendedName>
</protein>
<dbReference type="Proteomes" id="UP000619265">
    <property type="component" value="Unassembled WGS sequence"/>
</dbReference>
<name>A0A833UIZ7_JUGRE</name>
<gene>
    <name evidence="2" type="ORF">F2P56_027919</name>
</gene>
<dbReference type="Gramene" id="Jr12_17420_p1">
    <property type="protein sequence ID" value="cds.Jr12_17420_p1"/>
    <property type="gene ID" value="Jr12_17420"/>
</dbReference>
<dbReference type="PANTHER" id="PTHR11533:SF274">
    <property type="entry name" value="AMINOPEPTIDASE"/>
    <property type="match status" value="1"/>
</dbReference>
<dbReference type="InterPro" id="IPR050344">
    <property type="entry name" value="Peptidase_M1_aminopeptidases"/>
</dbReference>
<reference evidence="2" key="1">
    <citation type="submission" date="2015-10" db="EMBL/GenBank/DDBJ databases">
        <authorList>
            <person name="Martinez-Garcia P.J."/>
            <person name="Crepeau M.W."/>
            <person name="Puiu D."/>
            <person name="Gonzalez-Ibeas D."/>
            <person name="Whalen J."/>
            <person name="Stevens K."/>
            <person name="Paul R."/>
            <person name="Butterfield T."/>
            <person name="Britton M."/>
            <person name="Reagan R."/>
            <person name="Chakraborty S."/>
            <person name="Walawage S.L."/>
            <person name="Vasquez-Gross H.A."/>
            <person name="Cardeno C."/>
            <person name="Famula R."/>
            <person name="Pratt K."/>
            <person name="Kuruganti S."/>
            <person name="Aradhya M.K."/>
            <person name="Leslie C.A."/>
            <person name="Dandekar A.M."/>
            <person name="Salzberg S.L."/>
            <person name="Wegrzyn J.L."/>
            <person name="Langley C.H."/>
            <person name="Neale D.B."/>
        </authorList>
    </citation>
    <scope>NUCLEOTIDE SEQUENCE</scope>
    <source>
        <tissue evidence="2">Leaves</tissue>
    </source>
</reference>
<dbReference type="PANTHER" id="PTHR11533">
    <property type="entry name" value="PROTEASE M1 ZINC METALLOPROTEASE"/>
    <property type="match status" value="1"/>
</dbReference>
<dbReference type="InterPro" id="IPR042097">
    <property type="entry name" value="Aminopeptidase_N-like_N_sf"/>
</dbReference>
<dbReference type="Pfam" id="PF17900">
    <property type="entry name" value="Peptidase_M1_N"/>
    <property type="match status" value="1"/>
</dbReference>
<feature type="domain" description="Aminopeptidase N-like N-terminal" evidence="1">
    <location>
        <begin position="22"/>
        <end position="123"/>
    </location>
</feature>